<evidence type="ECO:0000313" key="2">
    <source>
        <dbReference type="EMBL" id="CAH2273983.1"/>
    </source>
</evidence>
<proteinExistence type="predicted"/>
<dbReference type="AlphaFoldDB" id="A0AAD1RLV0"/>
<feature type="region of interest" description="Disordered" evidence="1">
    <location>
        <begin position="49"/>
        <end position="69"/>
    </location>
</feature>
<name>A0AAD1RLV0_PELCU</name>
<dbReference type="EMBL" id="OW240914">
    <property type="protein sequence ID" value="CAH2273983.1"/>
    <property type="molecule type" value="Genomic_DNA"/>
</dbReference>
<protein>
    <submittedName>
        <fullName evidence="2">Uncharacterized protein</fullName>
    </submittedName>
</protein>
<accession>A0AAD1RLV0</accession>
<dbReference type="Proteomes" id="UP001295444">
    <property type="component" value="Chromosome 03"/>
</dbReference>
<evidence type="ECO:0000256" key="1">
    <source>
        <dbReference type="SAM" id="MobiDB-lite"/>
    </source>
</evidence>
<organism evidence="2 3">
    <name type="scientific">Pelobates cultripes</name>
    <name type="common">Western spadefoot toad</name>
    <dbReference type="NCBI Taxonomy" id="61616"/>
    <lineage>
        <taxon>Eukaryota</taxon>
        <taxon>Metazoa</taxon>
        <taxon>Chordata</taxon>
        <taxon>Craniata</taxon>
        <taxon>Vertebrata</taxon>
        <taxon>Euteleostomi</taxon>
        <taxon>Amphibia</taxon>
        <taxon>Batrachia</taxon>
        <taxon>Anura</taxon>
        <taxon>Pelobatoidea</taxon>
        <taxon>Pelobatidae</taxon>
        <taxon>Pelobates</taxon>
    </lineage>
</organism>
<sequence length="69" mass="7890">MAVNNLATGKTKFLMAFDNIFQRLWWRGVSDLLHPLPRRNHQAELWLDSPLPCGGQRGSKYRPADLARG</sequence>
<keyword evidence="3" id="KW-1185">Reference proteome</keyword>
<gene>
    <name evidence="2" type="ORF">PECUL_23A003063</name>
</gene>
<reference evidence="2" key="1">
    <citation type="submission" date="2022-03" db="EMBL/GenBank/DDBJ databases">
        <authorList>
            <person name="Alioto T."/>
            <person name="Alioto T."/>
            <person name="Gomez Garrido J."/>
        </authorList>
    </citation>
    <scope>NUCLEOTIDE SEQUENCE</scope>
</reference>
<evidence type="ECO:0000313" key="3">
    <source>
        <dbReference type="Proteomes" id="UP001295444"/>
    </source>
</evidence>